<feature type="domain" description="Baseplate hub protein gp44/GpP-like second" evidence="3">
    <location>
        <begin position="95"/>
        <end position="177"/>
    </location>
</feature>
<dbReference type="AlphaFoldDB" id="A0A6L6YJS5"/>
<dbReference type="PIRSF" id="PIRSF004440">
    <property type="entry name" value="GpP"/>
    <property type="match status" value="1"/>
</dbReference>
<dbReference type="Gene3D" id="3.55.50.10">
    <property type="entry name" value="Baseplate protein-like domains"/>
    <property type="match status" value="1"/>
</dbReference>
<reference evidence="4 5" key="1">
    <citation type="submission" date="2019-12" db="EMBL/GenBank/DDBJ databases">
        <title>Microbes associate with the intestines of laboratory mice.</title>
        <authorList>
            <person name="Navarre W."/>
            <person name="Wong E."/>
        </authorList>
    </citation>
    <scope>NUCLEOTIDE SEQUENCE [LARGE SCALE GENOMIC DNA]</scope>
    <source>
        <strain evidence="4 5">NM82_D38</strain>
    </source>
</reference>
<dbReference type="RefSeq" id="WP_160336397.1">
    <property type="nucleotide sequence ID" value="NZ_CALPCV010000005.1"/>
</dbReference>
<evidence type="ECO:0000259" key="1">
    <source>
        <dbReference type="Pfam" id="PF21683"/>
    </source>
</evidence>
<dbReference type="SUPFAM" id="SSF69279">
    <property type="entry name" value="Phage tail proteins"/>
    <property type="match status" value="2"/>
</dbReference>
<proteinExistence type="predicted"/>
<dbReference type="OrthoDB" id="9016931at2"/>
<protein>
    <recommendedName>
        <fullName evidence="6">Baseplate protein</fullName>
    </recommendedName>
</protein>
<keyword evidence="5" id="KW-1185">Reference proteome</keyword>
<dbReference type="InterPro" id="IPR053981">
    <property type="entry name" value="Gp44/GpP-like_2nd"/>
</dbReference>
<dbReference type="InterPro" id="IPR049354">
    <property type="entry name" value="GpP-like_N"/>
</dbReference>
<gene>
    <name evidence="4" type="ORF">E5987_12485</name>
</gene>
<dbReference type="Proteomes" id="UP000472580">
    <property type="component" value="Unassembled WGS sequence"/>
</dbReference>
<dbReference type="InterPro" id="IPR053982">
    <property type="entry name" value="Gp44/GpP-like_C"/>
</dbReference>
<dbReference type="Pfam" id="PF21683">
    <property type="entry name" value="GpP-like_1st"/>
    <property type="match status" value="1"/>
</dbReference>
<sequence>MPKKISDNTVTLFVNGRKYENWLDVSITCTLQSLARVFSVRSTRSKEDLTIGIQPQDEVKVFIGDDLVLTGYVTKREVSYSASGISITISGASKTVDLQDCCMPHGMANSYKNQTHEQNLKAVCAPFGIGVVDQVKSVDRRNLEFSPTETVGAAVTRYLQKNGILLTDDEAGNLVIAQAGSGGNAHDTLELGKNILEGKRTQDASKRFSDYVTLGQAANPTSELPVSANHLKATARDPEVRRARWFVKQEPGNASTEILQKKAEIIKDMNAGESDTLTYKVQGWRQNNGELWKVNTKVSIFDSLLEIKNIPLLISKIGYSLSSAGSTVELTCISPQAFRLLEEKDSKTIGETSNLSEIKIGSGKI</sequence>
<name>A0A6L6YJS5_9BURK</name>
<feature type="domain" description="Baseplate hub protein gp44/GpP-like C-terminal" evidence="2">
    <location>
        <begin position="260"/>
        <end position="339"/>
    </location>
</feature>
<evidence type="ECO:0000313" key="4">
    <source>
        <dbReference type="EMBL" id="MVX57990.1"/>
    </source>
</evidence>
<comment type="caution">
    <text evidence="4">The sequence shown here is derived from an EMBL/GenBank/DDBJ whole genome shotgun (WGS) entry which is preliminary data.</text>
</comment>
<organism evidence="4 5">
    <name type="scientific">Parasutterella muris</name>
    <dbReference type="NCBI Taxonomy" id="2565572"/>
    <lineage>
        <taxon>Bacteria</taxon>
        <taxon>Pseudomonadati</taxon>
        <taxon>Pseudomonadota</taxon>
        <taxon>Betaproteobacteria</taxon>
        <taxon>Burkholderiales</taxon>
        <taxon>Sutterellaceae</taxon>
        <taxon>Parasutterella</taxon>
    </lineage>
</organism>
<dbReference type="InterPro" id="IPR023399">
    <property type="entry name" value="Baseplate-like_2-layer_sand"/>
</dbReference>
<feature type="domain" description="Baseplate hub protein gp44-like N-terminal" evidence="1">
    <location>
        <begin position="10"/>
        <end position="91"/>
    </location>
</feature>
<dbReference type="Gene3D" id="3.30.1920.10">
    <property type="entry name" value="Baseplate protein-like domains - 2 layer sandwich fold"/>
    <property type="match status" value="1"/>
</dbReference>
<dbReference type="Pfam" id="PF22255">
    <property type="entry name" value="Gp44-like_2nd"/>
    <property type="match status" value="1"/>
</dbReference>
<evidence type="ECO:0008006" key="6">
    <source>
        <dbReference type="Google" id="ProtNLM"/>
    </source>
</evidence>
<dbReference type="InterPro" id="IPR026276">
    <property type="entry name" value="Baseplate_GpP"/>
</dbReference>
<evidence type="ECO:0000259" key="2">
    <source>
        <dbReference type="Pfam" id="PF21929"/>
    </source>
</evidence>
<evidence type="ECO:0000259" key="3">
    <source>
        <dbReference type="Pfam" id="PF22255"/>
    </source>
</evidence>
<dbReference type="Pfam" id="PF21929">
    <property type="entry name" value="GpP_4th"/>
    <property type="match status" value="1"/>
</dbReference>
<evidence type="ECO:0000313" key="5">
    <source>
        <dbReference type="Proteomes" id="UP000472580"/>
    </source>
</evidence>
<dbReference type="Gene3D" id="2.30.300.10">
    <property type="entry name" value="Baseplate protein-like domain - beta roll fold"/>
    <property type="match status" value="1"/>
</dbReference>
<accession>A0A6L6YJS5</accession>
<dbReference type="EMBL" id="WSRP01000075">
    <property type="protein sequence ID" value="MVX57990.1"/>
    <property type="molecule type" value="Genomic_DNA"/>
</dbReference>